<sequence length="996" mass="109140">MSSPDTQSMVLSPIFSDIKFFLARGLPTATLERTHELLIERGALEAEHMKDATHVISSSDCFIGADEAKEVVIVTPAWVERSVILEKLQDPRYYSADPNKIFSGVVATSSDLPPKDSESIAAGIVAFGGQWKEALTNDVTHLFCLSASGPKYAKALGSQNNPIPVQVITPHWFSDCFKTETLLSTKNYAFPNPPVLNPDFKYGSNCLSSPLTDGRDSEKMVLDGVPGDLGDGSKSAIQRNLLRAAANMDLDPSSNPGTQQSSSNKSAFSNRVLGGKRVIFSARAVQNDPDRDQVFRRRVEQVGGTYISGISIGGNLVPEGTLNNADIFITMYRDNDEYELAAKCNLIIGTPAWIIYVTSTGLWSAPKEHLLHYPYYERPVQGFETQFITITNYTGDAREYLKKLIAALGGKFTPSMTNKNTCVIASHVAIPTEQPKQNKIFKAREWRIPIVNHLWLEDCFREWAKMPISDHKYTEFPPGHDWMQEINARGVGTGPLPAPPREKKQAPDPPAANGSMSSKPKSAGTNGTSPTKPQPPVKPTSTSKPTSTRRKSDAAQQGKTPRSAGDESLKASTSKPAKPDPAKRKNDAGASQSAKRPKINQEAGKETTGVSTAKPLSRATPDDASAAPSSSFIKPRSQVPQAHSIKLLSPEKGKRKPRKLTPDDESSDNEDSSSSSSEPPARLKASTVEPPSMVSGGRTQRAAASAAQDILRNVIMPDVQKFQNEMSSSKGDVRKMEQLAEKKQRRASMANDHESVPPSKKKKTDDADAKLKKSQPMKSSQGKGESGKEPEKIKPTLGTKTKTKQGEEERPRKSAGPAPRAAIRIVCSKSKPTETEIKQMEQLGATFTEEPLDCTHLVVNSISRTEKFLSESNYKLSDPENEQKYRMNLSMSLERIKVNAGKLLEGHTFFLTDKIGVEFKSLQKVIEASGGVAKQELKLTKKKLGNDMTHNHVISSPEAKASWQSLMKEDIPIYNKEFVLNGVLRQELDWAADRVY</sequence>
<dbReference type="GO" id="GO:1990683">
    <property type="term" value="P:DNA double-strand break attachment to nuclear envelope"/>
    <property type="evidence" value="ECO:0007669"/>
    <property type="project" value="TreeGrafter"/>
</dbReference>
<dbReference type="AlphaFoldDB" id="A0A5N5QSG2"/>
<accession>A0A5N5QSG2</accession>
<feature type="domain" description="BRCT" evidence="2">
    <location>
        <begin position="10"/>
        <end position="96"/>
    </location>
</feature>
<dbReference type="PANTHER" id="PTHR47667">
    <property type="entry name" value="REGULATOR OF TY1 TRANSPOSITION PROTEIN 107"/>
    <property type="match status" value="1"/>
</dbReference>
<reference evidence="3 4" key="1">
    <citation type="journal article" date="2019" name="Fungal Biol. Biotechnol.">
        <title>Draft genome sequence of fastidious pathogen Ceratobasidium theobromae, which causes vascular-streak dieback in Theobroma cacao.</title>
        <authorList>
            <person name="Ali S.S."/>
            <person name="Asman A."/>
            <person name="Shao J."/>
            <person name="Firmansyah A.P."/>
            <person name="Susilo A.W."/>
            <person name="Rosmana A."/>
            <person name="McMahon P."/>
            <person name="Junaid M."/>
            <person name="Guest D."/>
            <person name="Kheng T.Y."/>
            <person name="Meinhardt L.W."/>
            <person name="Bailey B.A."/>
        </authorList>
    </citation>
    <scope>NUCLEOTIDE SEQUENCE [LARGE SCALE GENOMIC DNA]</scope>
    <source>
        <strain evidence="3 4">CT2</strain>
    </source>
</reference>
<dbReference type="PANTHER" id="PTHR47667:SF1">
    <property type="entry name" value="REGULATOR OF TY1 TRANSPOSITION PROTEIN 107"/>
    <property type="match status" value="1"/>
</dbReference>
<dbReference type="Pfam" id="PF12738">
    <property type="entry name" value="PTCB-BRCT"/>
    <property type="match status" value="2"/>
</dbReference>
<feature type="region of interest" description="Disordered" evidence="1">
    <location>
        <begin position="485"/>
        <end position="705"/>
    </location>
</feature>
<feature type="compositionally biased region" description="Polar residues" evidence="1">
    <location>
        <begin position="721"/>
        <end position="730"/>
    </location>
</feature>
<feature type="compositionally biased region" description="Low complexity" evidence="1">
    <location>
        <begin position="622"/>
        <end position="631"/>
    </location>
</feature>
<protein>
    <submittedName>
        <fullName evidence="3">PTCB-BRCT domain containing protein</fullName>
    </submittedName>
</protein>
<gene>
    <name evidence="3" type="ORF">CTheo_1849</name>
</gene>
<feature type="compositionally biased region" description="Basic and acidic residues" evidence="1">
    <location>
        <begin position="785"/>
        <end position="794"/>
    </location>
</feature>
<name>A0A5N5QSG2_9AGAM</name>
<dbReference type="Proteomes" id="UP000383932">
    <property type="component" value="Unassembled WGS sequence"/>
</dbReference>
<evidence type="ECO:0000313" key="3">
    <source>
        <dbReference type="EMBL" id="KAB5594702.1"/>
    </source>
</evidence>
<dbReference type="GO" id="GO:0006302">
    <property type="term" value="P:double-strand break repair"/>
    <property type="evidence" value="ECO:0007669"/>
    <property type="project" value="TreeGrafter"/>
</dbReference>
<dbReference type="InterPro" id="IPR001357">
    <property type="entry name" value="BRCT_dom"/>
</dbReference>
<dbReference type="EMBL" id="SSOP01000017">
    <property type="protein sequence ID" value="KAB5594702.1"/>
    <property type="molecule type" value="Genomic_DNA"/>
</dbReference>
<dbReference type="SMART" id="SM00292">
    <property type="entry name" value="BRCT"/>
    <property type="match status" value="5"/>
</dbReference>
<dbReference type="GO" id="GO:0005634">
    <property type="term" value="C:nucleus"/>
    <property type="evidence" value="ECO:0007669"/>
    <property type="project" value="TreeGrafter"/>
</dbReference>
<dbReference type="Pfam" id="PF16589">
    <property type="entry name" value="BRCT_2"/>
    <property type="match status" value="1"/>
</dbReference>
<dbReference type="CDD" id="cd18432">
    <property type="entry name" value="BRCT_PAXIP1_rpt6_like"/>
    <property type="match status" value="1"/>
</dbReference>
<comment type="caution">
    <text evidence="3">The sequence shown here is derived from an EMBL/GenBank/DDBJ whole genome shotgun (WGS) entry which is preliminary data.</text>
</comment>
<dbReference type="CDD" id="cd18436">
    <property type="entry name" value="BRCT_BRC1_like_rpt2"/>
    <property type="match status" value="1"/>
</dbReference>
<keyword evidence="4" id="KW-1185">Reference proteome</keyword>
<feature type="domain" description="BRCT" evidence="2">
    <location>
        <begin position="899"/>
        <end position="988"/>
    </location>
</feature>
<feature type="domain" description="BRCT" evidence="2">
    <location>
        <begin position="97"/>
        <end position="190"/>
    </location>
</feature>
<evidence type="ECO:0000259" key="2">
    <source>
        <dbReference type="PROSITE" id="PS50172"/>
    </source>
</evidence>
<feature type="compositionally biased region" description="Basic and acidic residues" evidence="1">
    <location>
        <begin position="731"/>
        <end position="742"/>
    </location>
</feature>
<feature type="compositionally biased region" description="Polar residues" evidence="1">
    <location>
        <begin position="252"/>
        <end position="267"/>
    </location>
</feature>
<dbReference type="Pfam" id="PF16770">
    <property type="entry name" value="RTT107_BRCT_5"/>
    <property type="match status" value="1"/>
</dbReference>
<feature type="domain" description="BRCT" evidence="2">
    <location>
        <begin position="375"/>
        <end position="473"/>
    </location>
</feature>
<dbReference type="PROSITE" id="PS50172">
    <property type="entry name" value="BRCT"/>
    <property type="match status" value="4"/>
</dbReference>
<feature type="region of interest" description="Disordered" evidence="1">
    <location>
        <begin position="248"/>
        <end position="267"/>
    </location>
</feature>
<dbReference type="GO" id="GO:0035361">
    <property type="term" value="C:Cul8-RING ubiquitin ligase complex"/>
    <property type="evidence" value="ECO:0007669"/>
    <property type="project" value="TreeGrafter"/>
</dbReference>
<feature type="compositionally biased region" description="Basic and acidic residues" evidence="1">
    <location>
        <begin position="577"/>
        <end position="587"/>
    </location>
</feature>
<evidence type="ECO:0000256" key="1">
    <source>
        <dbReference type="SAM" id="MobiDB-lite"/>
    </source>
</evidence>
<dbReference type="InterPro" id="IPR036420">
    <property type="entry name" value="BRCT_dom_sf"/>
</dbReference>
<organism evidence="3 4">
    <name type="scientific">Ceratobasidium theobromae</name>
    <dbReference type="NCBI Taxonomy" id="1582974"/>
    <lineage>
        <taxon>Eukaryota</taxon>
        <taxon>Fungi</taxon>
        <taxon>Dikarya</taxon>
        <taxon>Basidiomycota</taxon>
        <taxon>Agaricomycotina</taxon>
        <taxon>Agaricomycetes</taxon>
        <taxon>Cantharellales</taxon>
        <taxon>Ceratobasidiaceae</taxon>
        <taxon>Ceratobasidium</taxon>
    </lineage>
</organism>
<dbReference type="InterPro" id="IPR053036">
    <property type="entry name" value="CellCycle_DNARepair_Reg"/>
</dbReference>
<dbReference type="Gene3D" id="3.40.50.10190">
    <property type="entry name" value="BRCT domain"/>
    <property type="match status" value="5"/>
</dbReference>
<proteinExistence type="predicted"/>
<evidence type="ECO:0000313" key="4">
    <source>
        <dbReference type="Proteomes" id="UP000383932"/>
    </source>
</evidence>
<dbReference type="SUPFAM" id="SSF52113">
    <property type="entry name" value="BRCT domain"/>
    <property type="match status" value="4"/>
</dbReference>
<feature type="compositionally biased region" description="Polar residues" evidence="1">
    <location>
        <begin position="514"/>
        <end position="527"/>
    </location>
</feature>
<feature type="region of interest" description="Disordered" evidence="1">
    <location>
        <begin position="721"/>
        <end position="822"/>
    </location>
</feature>
<dbReference type="OrthoDB" id="342264at2759"/>